<dbReference type="EMBL" id="JAAIUW010000009">
    <property type="protein sequence ID" value="KAF7814986.1"/>
    <property type="molecule type" value="Genomic_DNA"/>
</dbReference>
<comment type="caution">
    <text evidence="1">The sequence shown here is derived from an EMBL/GenBank/DDBJ whole genome shotgun (WGS) entry which is preliminary data.</text>
</comment>
<protein>
    <submittedName>
        <fullName evidence="1">Uncharacterized protein</fullName>
    </submittedName>
</protein>
<organism evidence="1 2">
    <name type="scientific">Senna tora</name>
    <dbReference type="NCBI Taxonomy" id="362788"/>
    <lineage>
        <taxon>Eukaryota</taxon>
        <taxon>Viridiplantae</taxon>
        <taxon>Streptophyta</taxon>
        <taxon>Embryophyta</taxon>
        <taxon>Tracheophyta</taxon>
        <taxon>Spermatophyta</taxon>
        <taxon>Magnoliopsida</taxon>
        <taxon>eudicotyledons</taxon>
        <taxon>Gunneridae</taxon>
        <taxon>Pentapetalae</taxon>
        <taxon>rosids</taxon>
        <taxon>fabids</taxon>
        <taxon>Fabales</taxon>
        <taxon>Fabaceae</taxon>
        <taxon>Caesalpinioideae</taxon>
        <taxon>Cassia clade</taxon>
        <taxon>Senna</taxon>
    </lineage>
</organism>
<proteinExistence type="predicted"/>
<evidence type="ECO:0000313" key="2">
    <source>
        <dbReference type="Proteomes" id="UP000634136"/>
    </source>
</evidence>
<keyword evidence="2" id="KW-1185">Reference proteome</keyword>
<accession>A0A834WD99</accession>
<dbReference type="Proteomes" id="UP000634136">
    <property type="component" value="Unassembled WGS sequence"/>
</dbReference>
<gene>
    <name evidence="1" type="ORF">G2W53_028955</name>
</gene>
<evidence type="ECO:0000313" key="1">
    <source>
        <dbReference type="EMBL" id="KAF7814986.1"/>
    </source>
</evidence>
<reference evidence="1" key="1">
    <citation type="submission" date="2020-09" db="EMBL/GenBank/DDBJ databases">
        <title>Genome-Enabled Discovery of Anthraquinone Biosynthesis in Senna tora.</title>
        <authorList>
            <person name="Kang S.-H."/>
            <person name="Pandey R.P."/>
            <person name="Lee C.-M."/>
            <person name="Sim J.-S."/>
            <person name="Jeong J.-T."/>
            <person name="Choi B.-S."/>
            <person name="Jung M."/>
            <person name="Ginzburg D."/>
            <person name="Zhao K."/>
            <person name="Won S.Y."/>
            <person name="Oh T.-J."/>
            <person name="Yu Y."/>
            <person name="Kim N.-H."/>
            <person name="Lee O.R."/>
            <person name="Lee T.-H."/>
            <person name="Bashyal P."/>
            <person name="Kim T.-S."/>
            <person name="Lee W.-H."/>
            <person name="Kawkins C."/>
            <person name="Kim C.-K."/>
            <person name="Kim J.S."/>
            <person name="Ahn B.O."/>
            <person name="Rhee S.Y."/>
            <person name="Sohng J.K."/>
        </authorList>
    </citation>
    <scope>NUCLEOTIDE SEQUENCE</scope>
    <source>
        <tissue evidence="1">Leaf</tissue>
    </source>
</reference>
<name>A0A834WD99_9FABA</name>
<dbReference type="AlphaFoldDB" id="A0A834WD99"/>
<sequence length="32" mass="3456">MEEQIPDTTKKVSIKIAHSDSVDNLIDNGGLS</sequence>